<protein>
    <submittedName>
        <fullName evidence="1">Uncharacterized protein</fullName>
    </submittedName>
</protein>
<comment type="caution">
    <text evidence="1">The sequence shown here is derived from an EMBL/GenBank/DDBJ whole genome shotgun (WGS) entry which is preliminary data.</text>
</comment>
<dbReference type="Proteomes" id="UP001163046">
    <property type="component" value="Unassembled WGS sequence"/>
</dbReference>
<proteinExistence type="predicted"/>
<sequence length="271" mass="29686">MSYAGEARSGDSLDGILSVASKRKPNFTEGESLYLISQFERNTEQESDVLRTANDLKRKWKNMVRAAKKELLESTALAESGEQSVAPRKLSPVSQRIVEILRITTANCGFSVTPGEAVGLNYDGSFADDQTEQTFLEEGEEEEDGEREINGAEQQIVHVVVKPEIPPANTDDSQQNSNRESAALSALNTLTSSAGDQAKTQAEVPGGSSIVTVRPAVPVNIGAFYLRNQTITEYDHHERYKQRRQASRCATAAETSALLPARARDQKKEVL</sequence>
<evidence type="ECO:0000313" key="1">
    <source>
        <dbReference type="EMBL" id="KAJ7379284.1"/>
    </source>
</evidence>
<organism evidence="1 2">
    <name type="scientific">Desmophyllum pertusum</name>
    <dbReference type="NCBI Taxonomy" id="174260"/>
    <lineage>
        <taxon>Eukaryota</taxon>
        <taxon>Metazoa</taxon>
        <taxon>Cnidaria</taxon>
        <taxon>Anthozoa</taxon>
        <taxon>Hexacorallia</taxon>
        <taxon>Scleractinia</taxon>
        <taxon>Caryophylliina</taxon>
        <taxon>Caryophylliidae</taxon>
        <taxon>Desmophyllum</taxon>
    </lineage>
</organism>
<keyword evidence="2" id="KW-1185">Reference proteome</keyword>
<gene>
    <name evidence="1" type="ORF">OS493_017797</name>
</gene>
<dbReference type="OrthoDB" id="10046272at2759"/>
<reference evidence="1" key="1">
    <citation type="submission" date="2023-01" db="EMBL/GenBank/DDBJ databases">
        <title>Genome assembly of the deep-sea coral Lophelia pertusa.</title>
        <authorList>
            <person name="Herrera S."/>
            <person name="Cordes E."/>
        </authorList>
    </citation>
    <scope>NUCLEOTIDE SEQUENCE</scope>
    <source>
        <strain evidence="1">USNM1676648</strain>
        <tissue evidence="1">Polyp</tissue>
    </source>
</reference>
<dbReference type="EMBL" id="MU826359">
    <property type="protein sequence ID" value="KAJ7379284.1"/>
    <property type="molecule type" value="Genomic_DNA"/>
</dbReference>
<accession>A0A9W9ZFQ8</accession>
<evidence type="ECO:0000313" key="2">
    <source>
        <dbReference type="Proteomes" id="UP001163046"/>
    </source>
</evidence>
<dbReference type="AlphaFoldDB" id="A0A9W9ZFQ8"/>
<name>A0A9W9ZFQ8_9CNID</name>